<keyword evidence="1" id="KW-0812">Transmembrane</keyword>
<evidence type="ECO:0000313" key="3">
    <source>
        <dbReference type="Proteomes" id="UP001140011"/>
    </source>
</evidence>
<comment type="caution">
    <text evidence="2">The sequence shown here is derived from an EMBL/GenBank/DDBJ whole genome shotgun (WGS) entry which is preliminary data.</text>
</comment>
<protein>
    <submittedName>
        <fullName evidence="2">Uncharacterized protein</fullName>
    </submittedName>
</protein>
<keyword evidence="1" id="KW-1133">Transmembrane helix</keyword>
<dbReference type="OrthoDB" id="196547at2759"/>
<sequence>MAGPLQRSTAVAAGRDAYIPDRYGHVNGQPTAYTAVFAPLFGVYIFYVLTTFSAFVYRATYLRDKSLVERSVFLLSAHTLSGTLVASSALIHGFMANFPCFIDMWMLSAGYIMWFATIVLYMARYYVAVRWHKSIETEQRVNPVTPDNLVEYMVRLRIATQGVYWQNTADLDAVVSAGQLPIDTRIGDAQIGDAQVRG</sequence>
<proteinExistence type="predicted"/>
<accession>A0A9W8H4B4</accession>
<dbReference type="EMBL" id="JANBUH010000064">
    <property type="protein sequence ID" value="KAJ2755414.1"/>
    <property type="molecule type" value="Genomic_DNA"/>
</dbReference>
<feature type="transmembrane region" description="Helical" evidence="1">
    <location>
        <begin position="104"/>
        <end position="123"/>
    </location>
</feature>
<organism evidence="2 3">
    <name type="scientific">Coemansia pectinata</name>
    <dbReference type="NCBI Taxonomy" id="1052879"/>
    <lineage>
        <taxon>Eukaryota</taxon>
        <taxon>Fungi</taxon>
        <taxon>Fungi incertae sedis</taxon>
        <taxon>Zoopagomycota</taxon>
        <taxon>Kickxellomycotina</taxon>
        <taxon>Kickxellomycetes</taxon>
        <taxon>Kickxellales</taxon>
        <taxon>Kickxellaceae</taxon>
        <taxon>Coemansia</taxon>
    </lineage>
</organism>
<feature type="transmembrane region" description="Helical" evidence="1">
    <location>
        <begin position="72"/>
        <end position="92"/>
    </location>
</feature>
<name>A0A9W8H4B4_9FUNG</name>
<evidence type="ECO:0000256" key="1">
    <source>
        <dbReference type="SAM" id="Phobius"/>
    </source>
</evidence>
<gene>
    <name evidence="2" type="ORF">GGI19_001683</name>
</gene>
<keyword evidence="1" id="KW-0472">Membrane</keyword>
<dbReference type="AlphaFoldDB" id="A0A9W8H4B4"/>
<feature type="non-terminal residue" evidence="2">
    <location>
        <position position="198"/>
    </location>
</feature>
<reference evidence="2" key="1">
    <citation type="submission" date="2022-07" db="EMBL/GenBank/DDBJ databases">
        <title>Phylogenomic reconstructions and comparative analyses of Kickxellomycotina fungi.</title>
        <authorList>
            <person name="Reynolds N.K."/>
            <person name="Stajich J.E."/>
            <person name="Barry K."/>
            <person name="Grigoriev I.V."/>
            <person name="Crous P."/>
            <person name="Smith M.E."/>
        </authorList>
    </citation>
    <scope>NUCLEOTIDE SEQUENCE</scope>
    <source>
        <strain evidence="2">BCRC 34297</strain>
    </source>
</reference>
<dbReference type="Proteomes" id="UP001140011">
    <property type="component" value="Unassembled WGS sequence"/>
</dbReference>
<feature type="transmembrane region" description="Helical" evidence="1">
    <location>
        <begin position="36"/>
        <end position="60"/>
    </location>
</feature>
<evidence type="ECO:0000313" key="2">
    <source>
        <dbReference type="EMBL" id="KAJ2755414.1"/>
    </source>
</evidence>
<keyword evidence="3" id="KW-1185">Reference proteome</keyword>